<keyword evidence="1" id="KW-0472">Membrane</keyword>
<evidence type="ECO:0000313" key="2">
    <source>
        <dbReference type="EMBL" id="MFD1301758.1"/>
    </source>
</evidence>
<proteinExistence type="predicted"/>
<dbReference type="EMBL" id="JBHTND010000010">
    <property type="protein sequence ID" value="MFD1301758.1"/>
    <property type="molecule type" value="Genomic_DNA"/>
</dbReference>
<dbReference type="PANTHER" id="PTHR34219">
    <property type="entry name" value="IRON-REGULATED INNER MEMBRANE PROTEIN-RELATED"/>
    <property type="match status" value="1"/>
</dbReference>
<evidence type="ECO:0000256" key="1">
    <source>
        <dbReference type="SAM" id="Phobius"/>
    </source>
</evidence>
<dbReference type="Proteomes" id="UP001597176">
    <property type="component" value="Unassembled WGS sequence"/>
</dbReference>
<keyword evidence="1" id="KW-0812">Transmembrane</keyword>
<keyword evidence="1" id="KW-1133">Transmembrane helix</keyword>
<accession>A0ABW3WYM6</accession>
<dbReference type="PANTHER" id="PTHR34219:SF6">
    <property type="entry name" value="BLR3280 PROTEIN"/>
    <property type="match status" value="1"/>
</dbReference>
<keyword evidence="3" id="KW-1185">Reference proteome</keyword>
<protein>
    <submittedName>
        <fullName evidence="2">PepSY domain-containing protein</fullName>
    </submittedName>
</protein>
<name>A0ABW3WYM6_9HYPH</name>
<feature type="transmembrane region" description="Helical" evidence="1">
    <location>
        <begin position="204"/>
        <end position="227"/>
    </location>
</feature>
<reference evidence="3" key="1">
    <citation type="journal article" date="2019" name="Int. J. Syst. Evol. Microbiol.">
        <title>The Global Catalogue of Microorganisms (GCM) 10K type strain sequencing project: providing services to taxonomists for standard genome sequencing and annotation.</title>
        <authorList>
            <consortium name="The Broad Institute Genomics Platform"/>
            <consortium name="The Broad Institute Genome Sequencing Center for Infectious Disease"/>
            <person name="Wu L."/>
            <person name="Ma J."/>
        </authorList>
    </citation>
    <scope>NUCLEOTIDE SEQUENCE [LARGE SCALE GENOMIC DNA]</scope>
    <source>
        <strain evidence="3">CCUG 56108</strain>
    </source>
</reference>
<evidence type="ECO:0000313" key="3">
    <source>
        <dbReference type="Proteomes" id="UP001597176"/>
    </source>
</evidence>
<dbReference type="InterPro" id="IPR005625">
    <property type="entry name" value="PepSY-ass_TM"/>
</dbReference>
<gene>
    <name evidence="2" type="ORF">ACFQ4G_09200</name>
</gene>
<comment type="caution">
    <text evidence="2">The sequence shown here is derived from an EMBL/GenBank/DDBJ whole genome shotgun (WGS) entry which is preliminary data.</text>
</comment>
<feature type="transmembrane region" description="Helical" evidence="1">
    <location>
        <begin position="12"/>
        <end position="33"/>
    </location>
</feature>
<organism evidence="2 3">
    <name type="scientific">Methylobacterium marchantiae</name>
    <dbReference type="NCBI Taxonomy" id="600331"/>
    <lineage>
        <taxon>Bacteria</taxon>
        <taxon>Pseudomonadati</taxon>
        <taxon>Pseudomonadota</taxon>
        <taxon>Alphaproteobacteria</taxon>
        <taxon>Hyphomicrobiales</taxon>
        <taxon>Methylobacteriaceae</taxon>
        <taxon>Methylobacterium</taxon>
    </lineage>
</organism>
<feature type="transmembrane region" description="Helical" evidence="1">
    <location>
        <begin position="247"/>
        <end position="268"/>
    </location>
</feature>
<sequence length="467" mass="51206">MKRWLVLGHRWLGIGTGALFALWIGSGLVMLYVPFPSLTEAERLARLRPIQWGEVAILPDDALSAAGLSRMPRRLDLEMRGDEPVYRLSALDGRRVTISARTGAVLGGIDAEAALRFAGAGPAGSVEVVDRDQWTVTARYDPLRPFLKVALNDAAGTELYVSQVTGEITLDTTRFERGWNWVGSVTHWIYLTPLRARVDLWRDVVLWISGTAAVTALAGLVLGIWRLRLRRRYTRGRITPYRGLARWHHLAGLAGGIGLTTFIVSGWLSMNPNRWFTSLAPPADLREAYAGAPSPIGIDADGLGEIAAKAPFGLHWQRIGGRWVVLGLAGAGTRVVGEAPGEAAILAAASHAMAGMRRESAESLDRHDLYWSALTSGTLPILRLRFSDPDATWLHIDPRSGEILNRLDRSGRINRWLFTALHRLDLPVLVGHPPARTTAQWLLNLLAGALVATGLVVGWRRLKTSSR</sequence>
<feature type="transmembrane region" description="Helical" evidence="1">
    <location>
        <begin position="441"/>
        <end position="459"/>
    </location>
</feature>
<dbReference type="RefSeq" id="WP_379040127.1">
    <property type="nucleotide sequence ID" value="NZ_JBHTND010000010.1"/>
</dbReference>